<keyword evidence="2" id="KW-1185">Reference proteome</keyword>
<evidence type="ECO:0000313" key="2">
    <source>
        <dbReference type="Proteomes" id="UP001152872"/>
    </source>
</evidence>
<accession>A0A9X4RFZ1</accession>
<dbReference type="EMBL" id="VBTY01000007">
    <property type="protein sequence ID" value="MDG3493258.1"/>
    <property type="molecule type" value="Genomic_DNA"/>
</dbReference>
<gene>
    <name evidence="1" type="ORF">FEV09_01680</name>
</gene>
<dbReference type="Proteomes" id="UP001152872">
    <property type="component" value="Unassembled WGS sequence"/>
</dbReference>
<reference evidence="1" key="1">
    <citation type="submission" date="2019-05" db="EMBL/GenBank/DDBJ databases">
        <title>Whole genome sequencing of Pseudanabaena catenata USMAC16.</title>
        <authorList>
            <person name="Khan Z."/>
            <person name="Omar W.M."/>
            <person name="Convey P."/>
            <person name="Merican F."/>
            <person name="Najimudin N."/>
        </authorList>
    </citation>
    <scope>NUCLEOTIDE SEQUENCE</scope>
    <source>
        <strain evidence="1">USMAC16</strain>
    </source>
</reference>
<comment type="caution">
    <text evidence="1">The sequence shown here is derived from an EMBL/GenBank/DDBJ whole genome shotgun (WGS) entry which is preliminary data.</text>
</comment>
<protein>
    <submittedName>
        <fullName evidence="1">Uncharacterized protein</fullName>
    </submittedName>
</protein>
<sequence>MTHDRKTMPAEFGEFIMTKNSSEVLILSQKLPVSDAIDALILIWEASTAEEWVNQIMSIPF</sequence>
<organism evidence="1 2">
    <name type="scientific">Pseudanabaena catenata USMAC16</name>
    <dbReference type="NCBI Taxonomy" id="1855837"/>
    <lineage>
        <taxon>Bacteria</taxon>
        <taxon>Bacillati</taxon>
        <taxon>Cyanobacteriota</taxon>
        <taxon>Cyanophyceae</taxon>
        <taxon>Pseudanabaenales</taxon>
        <taxon>Pseudanabaenaceae</taxon>
        <taxon>Pseudanabaena</taxon>
    </lineage>
</organism>
<dbReference type="AlphaFoldDB" id="A0A9X4RFZ1"/>
<name>A0A9X4RFZ1_9CYAN</name>
<proteinExistence type="predicted"/>
<evidence type="ECO:0000313" key="1">
    <source>
        <dbReference type="EMBL" id="MDG3493258.1"/>
    </source>
</evidence>